<keyword evidence="1" id="KW-1133">Transmembrane helix</keyword>
<dbReference type="InterPro" id="IPR007168">
    <property type="entry name" value="Phageshock_PspC_N"/>
</dbReference>
<protein>
    <recommendedName>
        <fullName evidence="2">Phage shock protein PspC N-terminal domain-containing protein</fullName>
    </recommendedName>
</protein>
<keyword evidence="1" id="KW-0472">Membrane</keyword>
<dbReference type="EMBL" id="BAABBO010000001">
    <property type="protein sequence ID" value="GAA3945779.1"/>
    <property type="molecule type" value="Genomic_DNA"/>
</dbReference>
<organism evidence="3 4">
    <name type="scientific">Allohahella marinimesophila</name>
    <dbReference type="NCBI Taxonomy" id="1054972"/>
    <lineage>
        <taxon>Bacteria</taxon>
        <taxon>Pseudomonadati</taxon>
        <taxon>Pseudomonadota</taxon>
        <taxon>Gammaproteobacteria</taxon>
        <taxon>Oceanospirillales</taxon>
        <taxon>Hahellaceae</taxon>
        <taxon>Allohahella</taxon>
    </lineage>
</organism>
<feature type="transmembrane region" description="Helical" evidence="1">
    <location>
        <begin position="31"/>
        <end position="55"/>
    </location>
</feature>
<sequence length="70" mass="7447">MQLRKSKRRILFGVAGGIAEYRNTSPFKVRMFAMIVLLITGGAVIPVYLVLALVLPPAANSGSSKDTGLA</sequence>
<evidence type="ECO:0000259" key="2">
    <source>
        <dbReference type="Pfam" id="PF04024"/>
    </source>
</evidence>
<evidence type="ECO:0000313" key="3">
    <source>
        <dbReference type="EMBL" id="GAA3945779.1"/>
    </source>
</evidence>
<proteinExistence type="predicted"/>
<comment type="caution">
    <text evidence="3">The sequence shown here is derived from an EMBL/GenBank/DDBJ whole genome shotgun (WGS) entry which is preliminary data.</text>
</comment>
<reference evidence="4" key="1">
    <citation type="journal article" date="2019" name="Int. J. Syst. Evol. Microbiol.">
        <title>The Global Catalogue of Microorganisms (GCM) 10K type strain sequencing project: providing services to taxonomists for standard genome sequencing and annotation.</title>
        <authorList>
            <consortium name="The Broad Institute Genomics Platform"/>
            <consortium name="The Broad Institute Genome Sequencing Center for Infectious Disease"/>
            <person name="Wu L."/>
            <person name="Ma J."/>
        </authorList>
    </citation>
    <scope>NUCLEOTIDE SEQUENCE [LARGE SCALE GENOMIC DNA]</scope>
    <source>
        <strain evidence="4">JCM 17555</strain>
    </source>
</reference>
<gene>
    <name evidence="3" type="ORF">GCM10022278_01180</name>
</gene>
<name>A0ABP7NH20_9GAMM</name>
<evidence type="ECO:0000256" key="1">
    <source>
        <dbReference type="SAM" id="Phobius"/>
    </source>
</evidence>
<dbReference type="RefSeq" id="WP_344802222.1">
    <property type="nucleotide sequence ID" value="NZ_BAABBO010000001.1"/>
</dbReference>
<keyword evidence="4" id="KW-1185">Reference proteome</keyword>
<dbReference type="Proteomes" id="UP001501337">
    <property type="component" value="Unassembled WGS sequence"/>
</dbReference>
<feature type="domain" description="Phage shock protein PspC N-terminal" evidence="2">
    <location>
        <begin position="3"/>
        <end position="57"/>
    </location>
</feature>
<dbReference type="Pfam" id="PF04024">
    <property type="entry name" value="PspC"/>
    <property type="match status" value="1"/>
</dbReference>
<evidence type="ECO:0000313" key="4">
    <source>
        <dbReference type="Proteomes" id="UP001501337"/>
    </source>
</evidence>
<accession>A0ABP7NH20</accession>
<keyword evidence="1" id="KW-0812">Transmembrane</keyword>